<evidence type="ECO:0000313" key="2">
    <source>
        <dbReference type="Proteomes" id="UP000739538"/>
    </source>
</evidence>
<protein>
    <recommendedName>
        <fullName evidence="3">FlgD Ig-like domain-containing protein</fullName>
    </recommendedName>
</protein>
<organism evidence="1 2">
    <name type="scientific">Eiseniibacteriota bacterium</name>
    <dbReference type="NCBI Taxonomy" id="2212470"/>
    <lineage>
        <taxon>Bacteria</taxon>
        <taxon>Candidatus Eiseniibacteriota</taxon>
    </lineage>
</organism>
<proteinExistence type="predicted"/>
<dbReference type="EMBL" id="JAGQHS010000505">
    <property type="protein sequence ID" value="MCA9759797.1"/>
    <property type="molecule type" value="Genomic_DNA"/>
</dbReference>
<evidence type="ECO:0000313" key="1">
    <source>
        <dbReference type="EMBL" id="MCA9759797.1"/>
    </source>
</evidence>
<dbReference type="Gene3D" id="2.60.40.4070">
    <property type="match status" value="1"/>
</dbReference>
<comment type="caution">
    <text evidence="1">The sequence shown here is derived from an EMBL/GenBank/DDBJ whole genome shotgun (WGS) entry which is preliminary data.</text>
</comment>
<dbReference type="AlphaFoldDB" id="A0A956NI23"/>
<reference evidence="1" key="1">
    <citation type="submission" date="2020-04" db="EMBL/GenBank/DDBJ databases">
        <authorList>
            <person name="Zhang T."/>
        </authorList>
    </citation>
    <scope>NUCLEOTIDE SEQUENCE</scope>
    <source>
        <strain evidence="1">HKST-UBA02</strain>
    </source>
</reference>
<dbReference type="Proteomes" id="UP000739538">
    <property type="component" value="Unassembled WGS sequence"/>
</dbReference>
<reference evidence="1" key="2">
    <citation type="journal article" date="2021" name="Microbiome">
        <title>Successional dynamics and alternative stable states in a saline activated sludge microbial community over 9 years.</title>
        <authorList>
            <person name="Wang Y."/>
            <person name="Ye J."/>
            <person name="Ju F."/>
            <person name="Liu L."/>
            <person name="Boyd J.A."/>
            <person name="Deng Y."/>
            <person name="Parks D.H."/>
            <person name="Jiang X."/>
            <person name="Yin X."/>
            <person name="Woodcroft B.J."/>
            <person name="Tyson G.W."/>
            <person name="Hugenholtz P."/>
            <person name="Polz M.F."/>
            <person name="Zhang T."/>
        </authorList>
    </citation>
    <scope>NUCLEOTIDE SEQUENCE</scope>
    <source>
        <strain evidence="1">HKST-UBA02</strain>
    </source>
</reference>
<sequence>SWLRLHVGTPEIGAQRLGPDGAVWWGSDGCLLWSGYSLHFHDPIAVGDVIGGAFVVMSSQGYAIAQHVDPWGSVQWASGGIVIQDSLSPYPALSTHPVICDDGAFGFIIAHGNEDLYAQRLDYWGNVLWGSGIPLGHRAGRQARPSLVRDGASGAVVVWQDLYWALPDQPWHVLTGMRLDATGSSVWGPIDLYSWWRTYDPHDPRLVPDGNGGATCAFPNEDVYDAWDDVWALGIGPNGVSGVLEPTLVTRPAIVARPNPFSESVDLTYESALAQKGVPISFTVYDPSGRKVRELAPTRETPSGAATSWDGTDGSGATVPQGIYVVCAQAGKEGGAATGASCRIVFTR</sequence>
<accession>A0A956NI23</accession>
<feature type="non-terminal residue" evidence="1">
    <location>
        <position position="1"/>
    </location>
</feature>
<name>A0A956NI23_UNCEI</name>
<gene>
    <name evidence="1" type="ORF">KDA27_28630</name>
</gene>
<evidence type="ECO:0008006" key="3">
    <source>
        <dbReference type="Google" id="ProtNLM"/>
    </source>
</evidence>